<dbReference type="SUPFAM" id="SSF51445">
    <property type="entry name" value="(Trans)glycosidases"/>
    <property type="match status" value="1"/>
</dbReference>
<dbReference type="RefSeq" id="WP_037506815.1">
    <property type="nucleotide sequence ID" value="NZ_CAIGKD010000024.1"/>
</dbReference>
<proteinExistence type="predicted"/>
<sequence length="741" mass="81627">MKSNYFAAAILASLLGGGGAWASDEAAGTGPVPTPYVIDHPGRADSLIDMRFLLDGPAGKHGFLSVRDGHFRFADGQRFKCWGVNITGWEMGSALLPPHREAEIYAESLARLGVNCVRLHFLDMRREQKVIDGNGGKGDVPPITHTPSGLIDSRYEDSRHFDPEQVDRLHYLFAQFKQRGIYVDFNLNVGRTWRSGDGVPDHDLIGVAKGVTYFGPELIALQKEYARMLLGLRNPYTGLRYADDPAVAIVEIVNENSLLEFWQRNWLRGERVPGGANLQLDLTPHYARLLTDRYNGWLAAHRTPEQLAQLRVIAGVAQGAAIPFLRRGDFRDAPQLRYRAEIEFLTGVEVDFQQDMARFLREEVGVKSVIMPTADHTYFIAGQPMMRSSAKFDVMDSHVYWQHPAIYGHRNDPMVNRPDLSIPVKLARTAMRGKAFTVSEVNHPYPSEYGAEMIPTLAAYAALQDWDGIFFYTFEAKLLGKATPVIGDHFDITQDPVKIAQLPVGAMLFLRGDVAPARTVVERSYSTAQIDETARMPRAEQPYFTPGFPKVLPLIHGSRVRCLDCAPVAAPPIAPSDTIRSDTGELDWRVAPQGGTISIDTPRTQALVGFIRDAKRGTTHLSADIGNGFAAITASALDGKPLRRSDRLLLTATAKSGNSGQVWNARRSMLDVWGIAPTWIEPVTGWVMLKDLDGALAVSASPLDGAGKPNGPAISARMLEDGWEIPIGTPATTSWIITISR</sequence>
<organism evidence="1 2">
    <name type="scientific">Sphingobium yanoikuyae</name>
    <name type="common">Sphingomonas yanoikuyae</name>
    <dbReference type="NCBI Taxonomy" id="13690"/>
    <lineage>
        <taxon>Bacteria</taxon>
        <taxon>Pseudomonadati</taxon>
        <taxon>Pseudomonadota</taxon>
        <taxon>Alphaproteobacteria</taxon>
        <taxon>Sphingomonadales</taxon>
        <taxon>Sphingomonadaceae</taxon>
        <taxon>Sphingobium</taxon>
    </lineage>
</organism>
<dbReference type="EMBL" id="CP033230">
    <property type="protein sequence ID" value="AYO77413.1"/>
    <property type="molecule type" value="Genomic_DNA"/>
</dbReference>
<dbReference type="Proteomes" id="UP000280708">
    <property type="component" value="Chromosome"/>
</dbReference>
<evidence type="ECO:0000313" key="1">
    <source>
        <dbReference type="EMBL" id="AYO77413.1"/>
    </source>
</evidence>
<dbReference type="AlphaFoldDB" id="A0A085KA29"/>
<protein>
    <submittedName>
        <fullName evidence="1">Uncharacterized protein</fullName>
    </submittedName>
</protein>
<evidence type="ECO:0000313" key="2">
    <source>
        <dbReference type="Proteomes" id="UP000280708"/>
    </source>
</evidence>
<dbReference type="InterPro" id="IPR017853">
    <property type="entry name" value="GH"/>
</dbReference>
<gene>
    <name evidence="1" type="ORF">EBF16_11305</name>
</gene>
<name>A0A085KA29_SPHYA</name>
<accession>A0A085KA29</accession>
<reference evidence="1 2" key="1">
    <citation type="submission" date="2018-10" db="EMBL/GenBank/DDBJ databases">
        <title>Characterization and genome analysis of a novel bacterium Sphingobium yanoikuyae SJTF8 capable of degrading PAHs.</title>
        <authorList>
            <person name="Yin C."/>
            <person name="Xiong W."/>
            <person name="Liang R."/>
        </authorList>
    </citation>
    <scope>NUCLEOTIDE SEQUENCE [LARGE SCALE GENOMIC DNA]</scope>
    <source>
        <strain evidence="1 2">SJTF8</strain>
    </source>
</reference>
<dbReference type="Gene3D" id="3.20.20.80">
    <property type="entry name" value="Glycosidases"/>
    <property type="match status" value="1"/>
</dbReference>